<keyword evidence="1" id="KW-0812">Transmembrane</keyword>
<keyword evidence="1" id="KW-1133">Transmembrane helix</keyword>
<evidence type="ECO:0000313" key="3">
    <source>
        <dbReference type="Proteomes" id="UP000298663"/>
    </source>
</evidence>
<comment type="caution">
    <text evidence="2">The sequence shown here is derived from an EMBL/GenBank/DDBJ whole genome shotgun (WGS) entry which is preliminary data.</text>
</comment>
<dbReference type="EMBL" id="AZBU02000002">
    <property type="protein sequence ID" value="TKR93038.1"/>
    <property type="molecule type" value="Genomic_DNA"/>
</dbReference>
<keyword evidence="1" id="KW-0472">Membrane</keyword>
<gene>
    <name evidence="2" type="ORF">L596_007570</name>
</gene>
<proteinExistence type="predicted"/>
<evidence type="ECO:0000313" key="2">
    <source>
        <dbReference type="EMBL" id="TKR93038.1"/>
    </source>
</evidence>
<dbReference type="AlphaFoldDB" id="A0A4U5P9T4"/>
<evidence type="ECO:0000256" key="1">
    <source>
        <dbReference type="SAM" id="Phobius"/>
    </source>
</evidence>
<reference evidence="2 3" key="2">
    <citation type="journal article" date="2019" name="G3 (Bethesda)">
        <title>Hybrid Assembly of the Genome of the Entomopathogenic Nematode Steinernema carpocapsae Identifies the X-Chromosome.</title>
        <authorList>
            <person name="Serra L."/>
            <person name="Macchietto M."/>
            <person name="Macias-Munoz A."/>
            <person name="McGill C.J."/>
            <person name="Rodriguez I.M."/>
            <person name="Rodriguez B."/>
            <person name="Murad R."/>
            <person name="Mortazavi A."/>
        </authorList>
    </citation>
    <scope>NUCLEOTIDE SEQUENCE [LARGE SCALE GENOMIC DNA]</scope>
    <source>
        <strain evidence="2 3">ALL</strain>
    </source>
</reference>
<sequence length="111" mass="12303">MCATNRILKLFPLVFCDLALATVLILYQIQIVSKISRSSDPPASAYFTLASLLDFSDQIELSRRLLNSPSETCSHLSPRRISTKLVVLLQSNSAHRRFLVVAGRSPPRSSS</sequence>
<protein>
    <submittedName>
        <fullName evidence="2">Uncharacterized protein</fullName>
    </submittedName>
</protein>
<feature type="transmembrane region" description="Helical" evidence="1">
    <location>
        <begin position="7"/>
        <end position="29"/>
    </location>
</feature>
<organism evidence="2 3">
    <name type="scientific">Steinernema carpocapsae</name>
    <name type="common">Entomopathogenic nematode</name>
    <dbReference type="NCBI Taxonomy" id="34508"/>
    <lineage>
        <taxon>Eukaryota</taxon>
        <taxon>Metazoa</taxon>
        <taxon>Ecdysozoa</taxon>
        <taxon>Nematoda</taxon>
        <taxon>Chromadorea</taxon>
        <taxon>Rhabditida</taxon>
        <taxon>Tylenchina</taxon>
        <taxon>Panagrolaimomorpha</taxon>
        <taxon>Strongyloidoidea</taxon>
        <taxon>Steinernematidae</taxon>
        <taxon>Steinernema</taxon>
    </lineage>
</organism>
<accession>A0A4U5P9T4</accession>
<dbReference type="Proteomes" id="UP000298663">
    <property type="component" value="Unassembled WGS sequence"/>
</dbReference>
<reference evidence="2 3" key="1">
    <citation type="journal article" date="2015" name="Genome Biol.">
        <title>Comparative genomics of Steinernema reveals deeply conserved gene regulatory networks.</title>
        <authorList>
            <person name="Dillman A.R."/>
            <person name="Macchietto M."/>
            <person name="Porter C.F."/>
            <person name="Rogers A."/>
            <person name="Williams B."/>
            <person name="Antoshechkin I."/>
            <person name="Lee M.M."/>
            <person name="Goodwin Z."/>
            <person name="Lu X."/>
            <person name="Lewis E.E."/>
            <person name="Goodrich-Blair H."/>
            <person name="Stock S.P."/>
            <person name="Adams B.J."/>
            <person name="Sternberg P.W."/>
            <person name="Mortazavi A."/>
        </authorList>
    </citation>
    <scope>NUCLEOTIDE SEQUENCE [LARGE SCALE GENOMIC DNA]</scope>
    <source>
        <strain evidence="2 3">ALL</strain>
    </source>
</reference>
<keyword evidence="3" id="KW-1185">Reference proteome</keyword>
<name>A0A4U5P9T4_STECR</name>